<dbReference type="PANTHER" id="PTHR43747:SF1">
    <property type="entry name" value="SLR1998 PROTEIN"/>
    <property type="match status" value="1"/>
</dbReference>
<dbReference type="GO" id="GO:0071949">
    <property type="term" value="F:FAD binding"/>
    <property type="evidence" value="ECO:0007669"/>
    <property type="project" value="InterPro"/>
</dbReference>
<organism evidence="2 3">
    <name type="scientific">Roseiterribacter gracilis</name>
    <dbReference type="NCBI Taxonomy" id="2812848"/>
    <lineage>
        <taxon>Bacteria</taxon>
        <taxon>Pseudomonadati</taxon>
        <taxon>Pseudomonadota</taxon>
        <taxon>Alphaproteobacteria</taxon>
        <taxon>Rhodospirillales</taxon>
        <taxon>Roseiterribacteraceae</taxon>
        <taxon>Roseiterribacter</taxon>
    </lineage>
</organism>
<dbReference type="Proteomes" id="UP000681075">
    <property type="component" value="Unassembled WGS sequence"/>
</dbReference>
<keyword evidence="3" id="KW-1185">Reference proteome</keyword>
<dbReference type="SUPFAM" id="SSF51905">
    <property type="entry name" value="FAD/NAD(P)-binding domain"/>
    <property type="match status" value="1"/>
</dbReference>
<dbReference type="PANTHER" id="PTHR43747">
    <property type="entry name" value="FAD-BINDING PROTEIN"/>
    <property type="match status" value="1"/>
</dbReference>
<reference evidence="2" key="1">
    <citation type="submission" date="2021-02" db="EMBL/GenBank/DDBJ databases">
        <title>Genome sequence of Rhodospirillales sp. strain TMPK1 isolated from soil.</title>
        <authorList>
            <person name="Nakai R."/>
            <person name="Kusada H."/>
            <person name="Tamaki H."/>
        </authorList>
    </citation>
    <scope>NUCLEOTIDE SEQUENCE</scope>
    <source>
        <strain evidence="2">TMPK1</strain>
    </source>
</reference>
<feature type="domain" description="FAD-binding" evidence="1">
    <location>
        <begin position="14"/>
        <end position="337"/>
    </location>
</feature>
<dbReference type="Gene3D" id="3.50.50.60">
    <property type="entry name" value="FAD/NAD(P)-binding domain"/>
    <property type="match status" value="1"/>
</dbReference>
<evidence type="ECO:0000313" key="3">
    <source>
        <dbReference type="Proteomes" id="UP000681075"/>
    </source>
</evidence>
<dbReference type="EMBL" id="BOPV01000001">
    <property type="protein sequence ID" value="GIL38191.1"/>
    <property type="molecule type" value="Genomic_DNA"/>
</dbReference>
<evidence type="ECO:0000313" key="2">
    <source>
        <dbReference type="EMBL" id="GIL38191.1"/>
    </source>
</evidence>
<protein>
    <submittedName>
        <fullName evidence="2">Hydroxylase</fullName>
    </submittedName>
</protein>
<comment type="caution">
    <text evidence="2">The sequence shown here is derived from an EMBL/GenBank/DDBJ whole genome shotgun (WGS) entry which is preliminary data.</text>
</comment>
<dbReference type="InterPro" id="IPR036188">
    <property type="entry name" value="FAD/NAD-bd_sf"/>
</dbReference>
<dbReference type="AlphaFoldDB" id="A0A8S8X8M5"/>
<dbReference type="RefSeq" id="WP_420241157.1">
    <property type="nucleotide sequence ID" value="NZ_BOPV01000001.1"/>
</dbReference>
<dbReference type="InterPro" id="IPR050816">
    <property type="entry name" value="Flavin-dep_Halogenase_NPB"/>
</dbReference>
<dbReference type="Pfam" id="PF01494">
    <property type="entry name" value="FAD_binding_3"/>
    <property type="match status" value="1"/>
</dbReference>
<name>A0A8S8X8M5_9PROT</name>
<accession>A0A8S8X8M5</accession>
<dbReference type="InterPro" id="IPR002938">
    <property type="entry name" value="FAD-bd"/>
</dbReference>
<sequence>MLDRIKSAPEASLCDILVIGGGPAGSTAATVLADRGYKVVLLEKDQHPRFHIGESLLPFNLPLFEKLGVKEKVASIGVIKYGAEFVSPFQDSTTTFQFAGALDDRQPFAYQVRRSEFDEMLLRNSQAHGVEVYERTRALSADLDRDDGVRVTARDETGTETVWHAKFLVDASGRDTLLSNQLGIKRRSKKHNAAAIFGHFTGAHRNEGRAHGNISIFFFPHGWFWFIPLHDGTTSVGAVCKPQYFKTRTGDLKQFYFDTIALCPKLAHRLRDAKLEGGVTGTGNYSYKSDSMLGRRHILIGDAFAFIDPMFSTGVYVAMSSAFMGADVVDAALKEPAKYAAAQHKFDRKIRSALSLFSWYIHRMNMPTMRRMFMGPRNFFKIEQAMLSLLAGDVYVNPTIRIRLAVFKLIYYFMSARSLPETWEAVRTRLAGIRTNVTETN</sequence>
<proteinExistence type="predicted"/>
<dbReference type="PRINTS" id="PR00420">
    <property type="entry name" value="RNGMNOXGNASE"/>
</dbReference>
<gene>
    <name evidence="2" type="ORF">TMPK1_04280</name>
</gene>
<evidence type="ECO:0000259" key="1">
    <source>
        <dbReference type="Pfam" id="PF01494"/>
    </source>
</evidence>